<dbReference type="Pfam" id="PF02127">
    <property type="entry name" value="Peptidase_M18"/>
    <property type="match status" value="1"/>
</dbReference>
<dbReference type="STRING" id="1121419.SAMN05443529_110121"/>
<dbReference type="NCBIfam" id="NF002759">
    <property type="entry name" value="PRK02813.1"/>
    <property type="match status" value="1"/>
</dbReference>
<keyword evidence="6 9" id="KW-0378">Hydrolase</keyword>
<dbReference type="EC" id="3.4.11.-" evidence="10"/>
<dbReference type="PANTHER" id="PTHR28570">
    <property type="entry name" value="ASPARTYL AMINOPEPTIDASE"/>
    <property type="match status" value="1"/>
</dbReference>
<evidence type="ECO:0000313" key="12">
    <source>
        <dbReference type="Proteomes" id="UP000198656"/>
    </source>
</evidence>
<evidence type="ECO:0000256" key="1">
    <source>
        <dbReference type="ARBA" id="ARBA00001947"/>
    </source>
</evidence>
<evidence type="ECO:0000256" key="5">
    <source>
        <dbReference type="ARBA" id="ARBA00022723"/>
    </source>
</evidence>
<accession>A0A1G8A6V1</accession>
<comment type="cofactor">
    <cofactor evidence="1 10">
        <name>Zn(2+)</name>
        <dbReference type="ChEBI" id="CHEBI:29105"/>
    </cofactor>
</comment>
<sequence length="440" mass="48640">MTTSYISKKELVFAQELLDFIEQSPSSFHAVDSIKTLLIPEGFQELSLSDKWTLHPGGKYFVTRNNSALLAFIVGSGEPEEHGFRLVAAHTDSPTFRVKPLPEMSVEGKYLKLNVEAYGVPILNTWLDRPLSLAGRIIKRGVSPFTPESILYRSPQPLLVIPNISIHMNRRVNEGLELNKQKDMLPLLAQITEGLQKEGLLIYHLAKKLNCLPEDILDFDLFLYEAEKGCLVGLQQEFLSSSRLDDLAMIHAGAQAMAMAKQTLPTQMLICFDHEECGSTTRQGAASPLLPHVLERIILALKKDREAYFRAIEHSFLISADMAHALHPNASEKHDPINHPVLNGGPVIKISANQSYTTDAETSAIFSSLCEAVDVPVQKFVNRSDERGGSTIGPISSTQLDIRAVDIGNPILAMHSVRELGGVKDHLAITKVLSAFYESI</sequence>
<dbReference type="AlphaFoldDB" id="A0A1G8A6V1"/>
<protein>
    <recommendedName>
        <fullName evidence="10">M18 family aminopeptidase</fullName>
        <ecNumber evidence="10">3.4.11.-</ecNumber>
    </recommendedName>
</protein>
<dbReference type="Gene3D" id="2.30.250.10">
    <property type="entry name" value="Aminopeptidase i, Domain 2"/>
    <property type="match status" value="1"/>
</dbReference>
<dbReference type="GO" id="GO:0006508">
    <property type="term" value="P:proteolysis"/>
    <property type="evidence" value="ECO:0007669"/>
    <property type="project" value="UniProtKB-KW"/>
</dbReference>
<dbReference type="Proteomes" id="UP000198656">
    <property type="component" value="Unassembled WGS sequence"/>
</dbReference>
<dbReference type="GO" id="GO:0008237">
    <property type="term" value="F:metallopeptidase activity"/>
    <property type="evidence" value="ECO:0007669"/>
    <property type="project" value="UniProtKB-KW"/>
</dbReference>
<dbReference type="GO" id="GO:0004177">
    <property type="term" value="F:aminopeptidase activity"/>
    <property type="evidence" value="ECO:0007669"/>
    <property type="project" value="UniProtKB-KW"/>
</dbReference>
<dbReference type="SUPFAM" id="SSF101821">
    <property type="entry name" value="Aminopeptidase/glucanase lid domain"/>
    <property type="match status" value="1"/>
</dbReference>
<dbReference type="GO" id="GO:0005737">
    <property type="term" value="C:cytoplasm"/>
    <property type="evidence" value="ECO:0007669"/>
    <property type="project" value="UniProtKB-ARBA"/>
</dbReference>
<keyword evidence="3 9" id="KW-0031">Aminopeptidase</keyword>
<reference evidence="12" key="1">
    <citation type="submission" date="2016-10" db="EMBL/GenBank/DDBJ databases">
        <authorList>
            <person name="Varghese N."/>
            <person name="Submissions S."/>
        </authorList>
    </citation>
    <scope>NUCLEOTIDE SEQUENCE [LARGE SCALE GENOMIC DNA]</scope>
    <source>
        <strain evidence="12">DSM 8344</strain>
    </source>
</reference>
<dbReference type="InterPro" id="IPR023358">
    <property type="entry name" value="Peptidase_M18_dom2"/>
</dbReference>
<comment type="similarity">
    <text evidence="2 9">Belongs to the peptidase M18 family.</text>
</comment>
<evidence type="ECO:0000256" key="7">
    <source>
        <dbReference type="ARBA" id="ARBA00022833"/>
    </source>
</evidence>
<keyword evidence="4 9" id="KW-0645">Protease</keyword>
<evidence type="ECO:0000256" key="8">
    <source>
        <dbReference type="ARBA" id="ARBA00023049"/>
    </source>
</evidence>
<dbReference type="CDD" id="cd05658">
    <property type="entry name" value="M18_DAP"/>
    <property type="match status" value="1"/>
</dbReference>
<dbReference type="PRINTS" id="PR00932">
    <property type="entry name" value="AMINO1PTASE"/>
</dbReference>
<gene>
    <name evidence="11" type="ORF">SAMN05443529_110121</name>
</gene>
<dbReference type="GO" id="GO:0008270">
    <property type="term" value="F:zinc ion binding"/>
    <property type="evidence" value="ECO:0007669"/>
    <property type="project" value="InterPro"/>
</dbReference>
<evidence type="ECO:0000256" key="9">
    <source>
        <dbReference type="RuleBase" id="RU004386"/>
    </source>
</evidence>
<evidence type="ECO:0000256" key="10">
    <source>
        <dbReference type="RuleBase" id="RU004387"/>
    </source>
</evidence>
<evidence type="ECO:0000313" key="11">
    <source>
        <dbReference type="EMBL" id="SDH16587.1"/>
    </source>
</evidence>
<dbReference type="RefSeq" id="WP_092333083.1">
    <property type="nucleotide sequence ID" value="NZ_FNCP01000010.1"/>
</dbReference>
<evidence type="ECO:0000256" key="6">
    <source>
        <dbReference type="ARBA" id="ARBA00022801"/>
    </source>
</evidence>
<dbReference type="OrthoDB" id="9764268at2"/>
<evidence type="ECO:0000256" key="4">
    <source>
        <dbReference type="ARBA" id="ARBA00022670"/>
    </source>
</evidence>
<keyword evidence="5 9" id="KW-0479">Metal-binding</keyword>
<evidence type="ECO:0000256" key="2">
    <source>
        <dbReference type="ARBA" id="ARBA00008290"/>
    </source>
</evidence>
<dbReference type="InterPro" id="IPR001948">
    <property type="entry name" value="Peptidase_M18"/>
</dbReference>
<name>A0A1G8A6V1_9FIRM</name>
<dbReference type="Gene3D" id="3.40.630.10">
    <property type="entry name" value="Zn peptidases"/>
    <property type="match status" value="1"/>
</dbReference>
<dbReference type="PANTHER" id="PTHR28570:SF3">
    <property type="entry name" value="ASPARTYL AMINOPEPTIDASE"/>
    <property type="match status" value="1"/>
</dbReference>
<proteinExistence type="inferred from homology"/>
<dbReference type="EMBL" id="FNCP01000010">
    <property type="protein sequence ID" value="SDH16587.1"/>
    <property type="molecule type" value="Genomic_DNA"/>
</dbReference>
<evidence type="ECO:0000256" key="3">
    <source>
        <dbReference type="ARBA" id="ARBA00022438"/>
    </source>
</evidence>
<dbReference type="SUPFAM" id="SSF53187">
    <property type="entry name" value="Zn-dependent exopeptidases"/>
    <property type="match status" value="1"/>
</dbReference>
<keyword evidence="8 9" id="KW-0482">Metalloprotease</keyword>
<organism evidence="11 12">
    <name type="scientific">Desulfosporosinus hippei DSM 8344</name>
    <dbReference type="NCBI Taxonomy" id="1121419"/>
    <lineage>
        <taxon>Bacteria</taxon>
        <taxon>Bacillati</taxon>
        <taxon>Bacillota</taxon>
        <taxon>Clostridia</taxon>
        <taxon>Eubacteriales</taxon>
        <taxon>Desulfitobacteriaceae</taxon>
        <taxon>Desulfosporosinus</taxon>
    </lineage>
</organism>
<keyword evidence="7 9" id="KW-0862">Zinc</keyword>
<keyword evidence="12" id="KW-1185">Reference proteome</keyword>